<protein>
    <submittedName>
        <fullName evidence="2">Uncharacterized protein</fullName>
    </submittedName>
</protein>
<dbReference type="OrthoDB" id="9844606at2"/>
<name>A0A511W3L1_9BACI</name>
<gene>
    <name evidence="2" type="ORF">AHA02nite_14550</name>
</gene>
<keyword evidence="1" id="KW-0472">Membrane</keyword>
<keyword evidence="1" id="KW-0812">Transmembrane</keyword>
<accession>A0A511W3L1</accession>
<proteinExistence type="predicted"/>
<keyword evidence="1" id="KW-1133">Transmembrane helix</keyword>
<feature type="transmembrane region" description="Helical" evidence="1">
    <location>
        <begin position="12"/>
        <end position="29"/>
    </location>
</feature>
<dbReference type="RefSeq" id="WP_146815826.1">
    <property type="nucleotide sequence ID" value="NZ_BJYA01000010.1"/>
</dbReference>
<reference evidence="2 3" key="1">
    <citation type="submission" date="2019-07" db="EMBL/GenBank/DDBJ databases">
        <title>Whole genome shotgun sequence of Alkalibacillus haloalkaliphilus NBRC 103110.</title>
        <authorList>
            <person name="Hosoyama A."/>
            <person name="Uohara A."/>
            <person name="Ohji S."/>
            <person name="Ichikawa N."/>
        </authorList>
    </citation>
    <scope>NUCLEOTIDE SEQUENCE [LARGE SCALE GENOMIC DNA]</scope>
    <source>
        <strain evidence="2 3">NBRC 103110</strain>
    </source>
</reference>
<dbReference type="AlphaFoldDB" id="A0A511W3L1"/>
<evidence type="ECO:0000313" key="3">
    <source>
        <dbReference type="Proteomes" id="UP000321440"/>
    </source>
</evidence>
<sequence>MKDLSFEELTSRFFVFLVGVFILIMLNANGHVFHVLYVGRVIEFLVVVLLLGGTIYMSLFIGKLTEGLGKFKFPFQLIVSLAILSYIFYLWVV</sequence>
<feature type="transmembrane region" description="Helical" evidence="1">
    <location>
        <begin position="41"/>
        <end position="61"/>
    </location>
</feature>
<comment type="caution">
    <text evidence="2">The sequence shown here is derived from an EMBL/GenBank/DDBJ whole genome shotgun (WGS) entry which is preliminary data.</text>
</comment>
<organism evidence="2 3">
    <name type="scientific">Alkalibacillus haloalkaliphilus</name>
    <dbReference type="NCBI Taxonomy" id="94136"/>
    <lineage>
        <taxon>Bacteria</taxon>
        <taxon>Bacillati</taxon>
        <taxon>Bacillota</taxon>
        <taxon>Bacilli</taxon>
        <taxon>Bacillales</taxon>
        <taxon>Bacillaceae</taxon>
        <taxon>Alkalibacillus</taxon>
    </lineage>
</organism>
<evidence type="ECO:0000313" key="2">
    <source>
        <dbReference type="EMBL" id="GEN45679.1"/>
    </source>
</evidence>
<dbReference type="EMBL" id="BJYA01000010">
    <property type="protein sequence ID" value="GEN45679.1"/>
    <property type="molecule type" value="Genomic_DNA"/>
</dbReference>
<evidence type="ECO:0000256" key="1">
    <source>
        <dbReference type="SAM" id="Phobius"/>
    </source>
</evidence>
<feature type="transmembrane region" description="Helical" evidence="1">
    <location>
        <begin position="73"/>
        <end position="92"/>
    </location>
</feature>
<keyword evidence="3" id="KW-1185">Reference proteome</keyword>
<dbReference type="Proteomes" id="UP000321440">
    <property type="component" value="Unassembled WGS sequence"/>
</dbReference>